<sequence>MLASSLQAMPHPPRPRQPQPALHVELRQLHRPPCHKRRRTRLAQGRFLGTSVVDVTTLRGSPLPPPRATPPAARGYVVSPLRRDMANPSARHGNQTAAATRWPPPPTNAMRSHLRVDCS</sequence>
<accession>A0A0P0XKP9</accession>
<reference evidence="3" key="2">
    <citation type="journal article" date="2008" name="Nucleic Acids Res.">
        <title>The rice annotation project database (RAP-DB): 2008 update.</title>
        <authorList>
            <consortium name="The rice annotation project (RAP)"/>
        </authorList>
    </citation>
    <scope>GENOME REANNOTATION</scope>
    <source>
        <strain evidence="3">cv. Nipponbare</strain>
    </source>
</reference>
<dbReference type="EMBL" id="AP005738">
    <property type="protein sequence ID" value="BAD23557.1"/>
    <property type="molecule type" value="Genomic_DNA"/>
</dbReference>
<gene>
    <name evidence="2" type="primary">OSJNBb0066C12.27</name>
</gene>
<evidence type="ECO:0000313" key="2">
    <source>
        <dbReference type="EMBL" id="BAD23557.1"/>
    </source>
</evidence>
<name>A0A0P0XKP9_ORYSJ</name>
<evidence type="ECO:0000256" key="1">
    <source>
        <dbReference type="SAM" id="MobiDB-lite"/>
    </source>
</evidence>
<feature type="region of interest" description="Disordered" evidence="1">
    <location>
        <begin position="1"/>
        <end position="20"/>
    </location>
</feature>
<feature type="region of interest" description="Disordered" evidence="1">
    <location>
        <begin position="85"/>
        <end position="119"/>
    </location>
</feature>
<dbReference type="AlphaFoldDB" id="A0A0P0XKP9"/>
<reference evidence="3" key="1">
    <citation type="journal article" date="2005" name="Nature">
        <title>The map-based sequence of the rice genome.</title>
        <authorList>
            <consortium name="International rice genome sequencing project (IRGSP)"/>
            <person name="Matsumoto T."/>
            <person name="Wu J."/>
            <person name="Kanamori H."/>
            <person name="Katayose Y."/>
            <person name="Fujisawa M."/>
            <person name="Namiki N."/>
            <person name="Mizuno H."/>
            <person name="Yamamoto K."/>
            <person name="Antonio B.A."/>
            <person name="Baba T."/>
            <person name="Sakata K."/>
            <person name="Nagamura Y."/>
            <person name="Aoki H."/>
            <person name="Arikawa K."/>
            <person name="Arita K."/>
            <person name="Bito T."/>
            <person name="Chiden Y."/>
            <person name="Fujitsuka N."/>
            <person name="Fukunaka R."/>
            <person name="Hamada M."/>
            <person name="Harada C."/>
            <person name="Hayashi A."/>
            <person name="Hijishita S."/>
            <person name="Honda M."/>
            <person name="Hosokawa S."/>
            <person name="Ichikawa Y."/>
            <person name="Idonuma A."/>
            <person name="Iijima M."/>
            <person name="Ikeda M."/>
            <person name="Ikeno M."/>
            <person name="Ito K."/>
            <person name="Ito S."/>
            <person name="Ito T."/>
            <person name="Ito Y."/>
            <person name="Ito Y."/>
            <person name="Iwabuchi A."/>
            <person name="Kamiya K."/>
            <person name="Karasawa W."/>
            <person name="Kurita K."/>
            <person name="Katagiri S."/>
            <person name="Kikuta A."/>
            <person name="Kobayashi H."/>
            <person name="Kobayashi N."/>
            <person name="Machita K."/>
            <person name="Maehara T."/>
            <person name="Masukawa M."/>
            <person name="Mizubayashi T."/>
            <person name="Mukai Y."/>
            <person name="Nagasaki H."/>
            <person name="Nagata Y."/>
            <person name="Naito S."/>
            <person name="Nakashima M."/>
            <person name="Nakama Y."/>
            <person name="Nakamichi Y."/>
            <person name="Nakamura M."/>
            <person name="Meguro A."/>
            <person name="Negishi M."/>
            <person name="Ohta I."/>
            <person name="Ohta T."/>
            <person name="Okamoto M."/>
            <person name="Ono N."/>
            <person name="Saji S."/>
            <person name="Sakaguchi M."/>
            <person name="Sakai K."/>
            <person name="Shibata M."/>
            <person name="Shimokawa T."/>
            <person name="Song J."/>
            <person name="Takazaki Y."/>
            <person name="Terasawa K."/>
            <person name="Tsugane M."/>
            <person name="Tsuji K."/>
            <person name="Ueda S."/>
            <person name="Waki K."/>
            <person name="Yamagata H."/>
            <person name="Yamamoto M."/>
            <person name="Yamamoto S."/>
            <person name="Yamane H."/>
            <person name="Yoshiki S."/>
            <person name="Yoshihara R."/>
            <person name="Yukawa K."/>
            <person name="Zhong H."/>
            <person name="Yano M."/>
            <person name="Yuan Q."/>
            <person name="Ouyang S."/>
            <person name="Liu J."/>
            <person name="Jones K.M."/>
            <person name="Gansberger K."/>
            <person name="Moffat K."/>
            <person name="Hill J."/>
            <person name="Bera J."/>
            <person name="Fadrosh D."/>
            <person name="Jin S."/>
            <person name="Johri S."/>
            <person name="Kim M."/>
            <person name="Overton L."/>
            <person name="Reardon M."/>
            <person name="Tsitrin T."/>
            <person name="Vuong H."/>
            <person name="Weaver B."/>
            <person name="Ciecko A."/>
            <person name="Tallon L."/>
            <person name="Jackson J."/>
            <person name="Pai G."/>
            <person name="Aken S.V."/>
            <person name="Utterback T."/>
            <person name="Reidmuller S."/>
            <person name="Feldblyum T."/>
            <person name="Hsiao J."/>
            <person name="Zismann V."/>
            <person name="Iobst S."/>
            <person name="de Vazeille A.R."/>
            <person name="Buell C.R."/>
            <person name="Ying K."/>
            <person name="Li Y."/>
            <person name="Lu T."/>
            <person name="Huang Y."/>
            <person name="Zhao Q."/>
            <person name="Feng Q."/>
            <person name="Zhang L."/>
            <person name="Zhu J."/>
            <person name="Weng Q."/>
            <person name="Mu J."/>
            <person name="Lu Y."/>
            <person name="Fan D."/>
            <person name="Liu Y."/>
            <person name="Guan J."/>
            <person name="Zhang Y."/>
            <person name="Yu S."/>
            <person name="Liu X."/>
            <person name="Zhang Y."/>
            <person name="Hong G."/>
            <person name="Han B."/>
            <person name="Choisne N."/>
            <person name="Demange N."/>
            <person name="Orjeda G."/>
            <person name="Samain S."/>
            <person name="Cattolico L."/>
            <person name="Pelletier E."/>
            <person name="Couloux A."/>
            <person name="Segurens B."/>
            <person name="Wincker P."/>
            <person name="D'Hont A."/>
            <person name="Scarpelli C."/>
            <person name="Weissenbach J."/>
            <person name="Salanoubat M."/>
            <person name="Quetier F."/>
            <person name="Yu Y."/>
            <person name="Kim H.R."/>
            <person name="Rambo T."/>
            <person name="Currie J."/>
            <person name="Collura K."/>
            <person name="Luo M."/>
            <person name="Yang T."/>
            <person name="Ammiraju J.S.S."/>
            <person name="Engler F."/>
            <person name="Soderlund C."/>
            <person name="Wing R.A."/>
            <person name="Palmer L.E."/>
            <person name="de la Bastide M."/>
            <person name="Spiegel L."/>
            <person name="Nascimento L."/>
            <person name="Zutavern T."/>
            <person name="O'Shaughnessy A."/>
            <person name="Dike S."/>
            <person name="Dedhia N."/>
            <person name="Preston R."/>
            <person name="Balija V."/>
            <person name="McCombie W.R."/>
            <person name="Chow T."/>
            <person name="Chen H."/>
            <person name="Chung M."/>
            <person name="Chen C."/>
            <person name="Shaw J."/>
            <person name="Wu H."/>
            <person name="Hsiao K."/>
            <person name="Chao Y."/>
            <person name="Chu M."/>
            <person name="Cheng C."/>
            <person name="Hour A."/>
            <person name="Lee P."/>
            <person name="Lin S."/>
            <person name="Lin Y."/>
            <person name="Liou J."/>
            <person name="Liu S."/>
            <person name="Hsing Y."/>
            <person name="Raghuvanshi S."/>
            <person name="Mohanty A."/>
            <person name="Bharti A.K."/>
            <person name="Gaur A."/>
            <person name="Gupta V."/>
            <person name="Kumar D."/>
            <person name="Ravi V."/>
            <person name="Vij S."/>
            <person name="Kapur A."/>
            <person name="Khurana P."/>
            <person name="Khurana P."/>
            <person name="Khurana J.P."/>
            <person name="Tyagi A.K."/>
            <person name="Gaikwad K."/>
            <person name="Singh A."/>
            <person name="Dalal V."/>
            <person name="Srivastava S."/>
            <person name="Dixit A."/>
            <person name="Pal A.K."/>
            <person name="Ghazi I.A."/>
            <person name="Yadav M."/>
            <person name="Pandit A."/>
            <person name="Bhargava A."/>
            <person name="Sureshbabu K."/>
            <person name="Batra K."/>
            <person name="Sharma T.R."/>
            <person name="Mohapatra T."/>
            <person name="Singh N.K."/>
            <person name="Messing J."/>
            <person name="Nelson A.B."/>
            <person name="Fuks G."/>
            <person name="Kavchok S."/>
            <person name="Keizer G."/>
            <person name="Linton E."/>
            <person name="Llaca V."/>
            <person name="Song R."/>
            <person name="Tanyolac B."/>
            <person name="Young S."/>
            <person name="Ho-Il K."/>
            <person name="Hahn J.H."/>
            <person name="Sangsakoo G."/>
            <person name="Vanavichit A."/>
            <person name="de Mattos Luiz.A.T."/>
            <person name="Zimmer P.D."/>
            <person name="Malone G."/>
            <person name="Dellagostin O."/>
            <person name="de Oliveira A.C."/>
            <person name="Bevan M."/>
            <person name="Bancroft I."/>
            <person name="Minx P."/>
            <person name="Cordum H."/>
            <person name="Wilson R."/>
            <person name="Cheng Z."/>
            <person name="Jin W."/>
            <person name="Jiang J."/>
            <person name="Leong S.A."/>
            <person name="Iwama H."/>
            <person name="Gojobori T."/>
            <person name="Itoh T."/>
            <person name="Niimura Y."/>
            <person name="Fujii Y."/>
            <person name="Habara T."/>
            <person name="Sakai H."/>
            <person name="Sato Y."/>
            <person name="Wilson G."/>
            <person name="Kumar K."/>
            <person name="McCouch S."/>
            <person name="Juretic N."/>
            <person name="Hoen D."/>
            <person name="Wright S."/>
            <person name="Bruskiewich R."/>
            <person name="Bureau T."/>
            <person name="Miyao A."/>
            <person name="Hirochika H."/>
            <person name="Nishikawa T."/>
            <person name="Kadowaki K."/>
            <person name="Sugiura M."/>
            <person name="Burr B."/>
            <person name="Sasaki T."/>
        </authorList>
    </citation>
    <scope>NUCLEOTIDE SEQUENCE [LARGE SCALE GENOMIC DNA]</scope>
    <source>
        <strain evidence="3">cv. Nipponbare</strain>
    </source>
</reference>
<dbReference type="Proteomes" id="UP000000763">
    <property type="component" value="Chromosome 9"/>
</dbReference>
<proteinExistence type="predicted"/>
<evidence type="ECO:0000313" key="3">
    <source>
        <dbReference type="Proteomes" id="UP000000763"/>
    </source>
</evidence>
<organism evidence="2 3">
    <name type="scientific">Oryza sativa subsp. japonica</name>
    <name type="common">Rice</name>
    <dbReference type="NCBI Taxonomy" id="39947"/>
    <lineage>
        <taxon>Eukaryota</taxon>
        <taxon>Viridiplantae</taxon>
        <taxon>Streptophyta</taxon>
        <taxon>Embryophyta</taxon>
        <taxon>Tracheophyta</taxon>
        <taxon>Spermatophyta</taxon>
        <taxon>Magnoliopsida</taxon>
        <taxon>Liliopsida</taxon>
        <taxon>Poales</taxon>
        <taxon>Poaceae</taxon>
        <taxon>BOP clade</taxon>
        <taxon>Oryzoideae</taxon>
        <taxon>Oryzeae</taxon>
        <taxon>Oryzinae</taxon>
        <taxon>Oryza</taxon>
        <taxon>Oryza sativa</taxon>
    </lineage>
</organism>
<protein>
    <submittedName>
        <fullName evidence="2">Uncharacterized protein</fullName>
    </submittedName>
</protein>